<dbReference type="AlphaFoldDB" id="A0A315ZJ09"/>
<sequence>SAATLIFFSLGVEITGKVRPARSSTGFDYFSFELLGVADPGDDSVQVLIAKRAKTQSSGYGSNHVFMVPC</sequence>
<evidence type="ECO:0000313" key="1">
    <source>
        <dbReference type="EMBL" id="PWJ45615.1"/>
    </source>
</evidence>
<gene>
    <name evidence="1" type="ORF">BXY45_1531</name>
</gene>
<feature type="non-terminal residue" evidence="1">
    <location>
        <position position="1"/>
    </location>
</feature>
<accession>A0A315ZJ09</accession>
<proteinExistence type="predicted"/>
<protein>
    <submittedName>
        <fullName evidence="1">Uncharacterized protein</fullName>
    </submittedName>
</protein>
<organism evidence="1 2">
    <name type="scientific">Quadrisphaera granulorum</name>
    <dbReference type="NCBI Taxonomy" id="317664"/>
    <lineage>
        <taxon>Bacteria</taxon>
        <taxon>Bacillati</taxon>
        <taxon>Actinomycetota</taxon>
        <taxon>Actinomycetes</taxon>
        <taxon>Kineosporiales</taxon>
        <taxon>Kineosporiaceae</taxon>
        <taxon>Quadrisphaera</taxon>
    </lineage>
</organism>
<evidence type="ECO:0000313" key="2">
    <source>
        <dbReference type="Proteomes" id="UP000245469"/>
    </source>
</evidence>
<reference evidence="1 2" key="1">
    <citation type="submission" date="2018-03" db="EMBL/GenBank/DDBJ databases">
        <title>Genomic Encyclopedia of Archaeal and Bacterial Type Strains, Phase II (KMG-II): from individual species to whole genera.</title>
        <authorList>
            <person name="Goeker M."/>
        </authorList>
    </citation>
    <scope>NUCLEOTIDE SEQUENCE [LARGE SCALE GENOMIC DNA]</scope>
    <source>
        <strain evidence="1 2">DSM 44889</strain>
    </source>
</reference>
<comment type="caution">
    <text evidence="1">The sequence shown here is derived from an EMBL/GenBank/DDBJ whole genome shotgun (WGS) entry which is preliminary data.</text>
</comment>
<name>A0A315ZJ09_9ACTN</name>
<dbReference type="EMBL" id="QGDQ01000053">
    <property type="protein sequence ID" value="PWJ45615.1"/>
    <property type="molecule type" value="Genomic_DNA"/>
</dbReference>
<dbReference type="Proteomes" id="UP000245469">
    <property type="component" value="Unassembled WGS sequence"/>
</dbReference>
<keyword evidence="2" id="KW-1185">Reference proteome</keyword>
<dbReference type="RefSeq" id="WP_211319851.1">
    <property type="nucleotide sequence ID" value="NZ_QGDQ01000053.1"/>
</dbReference>